<dbReference type="RefSeq" id="WP_005346573.1">
    <property type="nucleotide sequence ID" value="NZ_JAGDEU010000009.1"/>
</dbReference>
<proteinExistence type="predicted"/>
<dbReference type="EMBL" id="CP025706">
    <property type="protein sequence ID" value="AXB06513.1"/>
    <property type="molecule type" value="Genomic_DNA"/>
</dbReference>
<dbReference type="Proteomes" id="UP000266778">
    <property type="component" value="Chromosome"/>
</dbReference>
<dbReference type="Gene3D" id="3.40.50.300">
    <property type="entry name" value="P-loop containing nucleotide triphosphate hydrolases"/>
    <property type="match status" value="1"/>
</dbReference>
<sequence>MLQNRMLAWGVSEGRIASEQKPIWLLDELIEQGDQWIINGAPKSGKSLVATQLALAIASGGQFLNWRNRNPARVLYMDFELKDRLFWKRFLTMTAHNNVTDQTIERNFFRCGDFQTTDVLDPVEAKKMISIVNEIQPDLIIWDVLARMHTAVENDNSMMGQVMRSIRKISQPAAHIVVHHARKSSPGAEGYNAGAAGIRGASSIHGEADGVMSLALRDGQGARFSLRFSSRAVETPDEILLNRTEHLIFVSANDSDNNTLLTSLKKALSGHTSVSAAELVNSFCAEFSIQERQAKNYIRKCVANAWVRRERRPDKTYEYIATDLLTDVSA</sequence>
<evidence type="ECO:0000313" key="1">
    <source>
        <dbReference type="EMBL" id="AXB06513.1"/>
    </source>
</evidence>
<dbReference type="Pfam" id="PF13481">
    <property type="entry name" value="AAA_25"/>
    <property type="match status" value="1"/>
</dbReference>
<dbReference type="SUPFAM" id="SSF52540">
    <property type="entry name" value="P-loop containing nucleoside triphosphate hydrolases"/>
    <property type="match status" value="1"/>
</dbReference>
<organism evidence="1 2">
    <name type="scientific">Aeromonas caviae</name>
    <name type="common">Aeromonas punctata</name>
    <dbReference type="NCBI Taxonomy" id="648"/>
    <lineage>
        <taxon>Bacteria</taxon>
        <taxon>Pseudomonadati</taxon>
        <taxon>Pseudomonadota</taxon>
        <taxon>Gammaproteobacteria</taxon>
        <taxon>Aeromonadales</taxon>
        <taxon>Aeromonadaceae</taxon>
        <taxon>Aeromonas</taxon>
    </lineage>
</organism>
<name>A0A3S7P6R1_AERCA</name>
<accession>A0A3S7P6R1</accession>
<protein>
    <submittedName>
        <fullName evidence="1">AAA family ATPase</fullName>
    </submittedName>
</protein>
<gene>
    <name evidence="1" type="ORF">C1C91_17305</name>
</gene>
<evidence type="ECO:0000313" key="2">
    <source>
        <dbReference type="Proteomes" id="UP000266778"/>
    </source>
</evidence>
<reference evidence="1" key="1">
    <citation type="journal article" date="2019" name="J Environ">
        <title>Genetic characterization and potential molecular dissemination mechanism of tet (31) gene in Aeromonas caviae from an oxytetracycline wastewater treatment system.</title>
        <authorList>
            <person name="Shi Y."/>
            <person name="Tian Z."/>
            <person name="Leclercq S.O."/>
            <person name="Zhang H."/>
            <person name="Yang M."/>
            <person name="Zhang Y."/>
        </authorList>
    </citation>
    <scope>NUCLEOTIDE SEQUENCE</scope>
    <source>
        <strain evidence="1">T25-39</strain>
    </source>
</reference>
<dbReference type="AlphaFoldDB" id="A0A3S7P6R1"/>
<dbReference type="InterPro" id="IPR027417">
    <property type="entry name" value="P-loop_NTPase"/>
</dbReference>